<dbReference type="GO" id="GO:0061908">
    <property type="term" value="C:phagophore"/>
    <property type="evidence" value="ECO:0007669"/>
    <property type="project" value="TreeGrafter"/>
</dbReference>
<evidence type="ECO:0000313" key="13">
    <source>
        <dbReference type="Proteomes" id="UP000267606"/>
    </source>
</evidence>
<reference evidence="14" key="1">
    <citation type="submission" date="2016-06" db="UniProtKB">
        <authorList>
            <consortium name="WormBaseParasite"/>
        </authorList>
    </citation>
    <scope>IDENTIFICATION</scope>
</reference>
<evidence type="ECO:0000256" key="4">
    <source>
        <dbReference type="ARBA" id="ARBA00018070"/>
    </source>
</evidence>
<comment type="catalytic activity">
    <reaction evidence="11">
        <text>a 1,2-diacyl-sn-glycero-3-phosphoethanolamine(in) = a 1,2-diacyl-sn-glycero-3-phosphoethanolamine(out)</text>
        <dbReference type="Rhea" id="RHEA:38895"/>
        <dbReference type="ChEBI" id="CHEBI:64612"/>
    </reaction>
</comment>
<dbReference type="AlphaFoldDB" id="A0A183H0S9"/>
<dbReference type="PANTHER" id="PTHR13190">
    <property type="entry name" value="AUTOPHAGY-RELATED 2, ISOFORM A"/>
    <property type="match status" value="1"/>
</dbReference>
<evidence type="ECO:0000256" key="9">
    <source>
        <dbReference type="ARBA" id="ARBA00023136"/>
    </source>
</evidence>
<evidence type="ECO:0000256" key="2">
    <source>
        <dbReference type="ARBA" id="ARBA00004623"/>
    </source>
</evidence>
<dbReference type="GO" id="GO:0034727">
    <property type="term" value="P:piecemeal microautophagy of the nucleus"/>
    <property type="evidence" value="ECO:0007669"/>
    <property type="project" value="TreeGrafter"/>
</dbReference>
<comment type="similarity">
    <text evidence="3">Belongs to the ATG2 family.</text>
</comment>
<dbReference type="GO" id="GO:0000045">
    <property type="term" value="P:autophagosome assembly"/>
    <property type="evidence" value="ECO:0007669"/>
    <property type="project" value="TreeGrafter"/>
</dbReference>
<comment type="catalytic activity">
    <reaction evidence="10">
        <text>a 1,2-diacyl-sn-glycero-3-phospho-L-serine(in) = a 1,2-diacyl-sn-glycero-3-phospho-L-serine(out)</text>
        <dbReference type="Rhea" id="RHEA:38663"/>
        <dbReference type="ChEBI" id="CHEBI:57262"/>
    </reaction>
</comment>
<evidence type="ECO:0000256" key="1">
    <source>
        <dbReference type="ARBA" id="ARBA00004406"/>
    </source>
</evidence>
<proteinExistence type="inferred from homology"/>
<dbReference type="Pfam" id="PF13329">
    <property type="entry name" value="ATG2_CAD"/>
    <property type="match status" value="1"/>
</dbReference>
<dbReference type="GO" id="GO:0043495">
    <property type="term" value="F:protein-membrane adaptor activity"/>
    <property type="evidence" value="ECO:0007669"/>
    <property type="project" value="TreeGrafter"/>
</dbReference>
<keyword evidence="7" id="KW-0072">Autophagy</keyword>
<evidence type="ECO:0000256" key="6">
    <source>
        <dbReference type="ARBA" id="ARBA00022824"/>
    </source>
</evidence>
<keyword evidence="6" id="KW-0256">Endoplasmic reticulum</keyword>
<dbReference type="Proteomes" id="UP000267606">
    <property type="component" value="Unassembled WGS sequence"/>
</dbReference>
<dbReference type="GO" id="GO:0061723">
    <property type="term" value="P:glycophagy"/>
    <property type="evidence" value="ECO:0007669"/>
    <property type="project" value="TreeGrafter"/>
</dbReference>
<gene>
    <name evidence="12" type="ORF">OFLC_LOCUS1089</name>
</gene>
<protein>
    <recommendedName>
        <fullName evidence="4">Autophagy-related protein 2</fullName>
    </recommendedName>
</protein>
<keyword evidence="13" id="KW-1185">Reference proteome</keyword>
<evidence type="ECO:0000256" key="8">
    <source>
        <dbReference type="ARBA" id="ARBA00023055"/>
    </source>
</evidence>
<dbReference type="PANTHER" id="PTHR13190:SF1">
    <property type="entry name" value="AUTOPHAGY-RELATED 2, ISOFORM A"/>
    <property type="match status" value="1"/>
</dbReference>
<dbReference type="STRING" id="387005.A0A183H0S9"/>
<keyword evidence="8" id="KW-0445">Lipid transport</keyword>
<evidence type="ECO:0000256" key="7">
    <source>
        <dbReference type="ARBA" id="ARBA00023006"/>
    </source>
</evidence>
<dbReference type="GO" id="GO:0034045">
    <property type="term" value="C:phagophore assembly site membrane"/>
    <property type="evidence" value="ECO:0007669"/>
    <property type="project" value="UniProtKB-SubCell"/>
</dbReference>
<name>A0A183H0S9_9BILA</name>
<evidence type="ECO:0000256" key="11">
    <source>
        <dbReference type="ARBA" id="ARBA00024615"/>
    </source>
</evidence>
<accession>A0A183H0S9</accession>
<sequence length="267" mass="30217">MIRLDLNGKRMRPDQGWILGLLVGLSDFKCTEIRLKELNCTRGLLGYDRCIKFAINAWLNDINNKQLVQFITSYGPIKSLVEIGFGIRDLFLMPVNEYCREEGHIVKGLQRGAESFGISTATAAVDMLQRMVGVVQKCGLHLRFNEILQSVAELAFDIVSPEYPIYRHRRNMIDYTILRPPNDIREGFNMALEAIGREISDTALDFQLAALEDQASGYSTVRGFLRQAPTTVLRPIIAVSKATVNILGGMRNQMKPGSHREEIEKWK</sequence>
<dbReference type="GO" id="GO:0005789">
    <property type="term" value="C:endoplasmic reticulum membrane"/>
    <property type="evidence" value="ECO:0007669"/>
    <property type="project" value="UniProtKB-SubCell"/>
</dbReference>
<evidence type="ECO:0000313" key="12">
    <source>
        <dbReference type="EMBL" id="VDO28202.1"/>
    </source>
</evidence>
<dbReference type="InterPro" id="IPR026849">
    <property type="entry name" value="ATG2"/>
</dbReference>
<organism evidence="14">
    <name type="scientific">Onchocerca flexuosa</name>
    <dbReference type="NCBI Taxonomy" id="387005"/>
    <lineage>
        <taxon>Eukaryota</taxon>
        <taxon>Metazoa</taxon>
        <taxon>Ecdysozoa</taxon>
        <taxon>Nematoda</taxon>
        <taxon>Chromadorea</taxon>
        <taxon>Rhabditida</taxon>
        <taxon>Spirurina</taxon>
        <taxon>Spiruromorpha</taxon>
        <taxon>Filarioidea</taxon>
        <taxon>Onchocercidae</taxon>
        <taxon>Onchocerca</taxon>
    </lineage>
</organism>
<reference evidence="12 13" key="2">
    <citation type="submission" date="2018-11" db="EMBL/GenBank/DDBJ databases">
        <authorList>
            <consortium name="Pathogen Informatics"/>
        </authorList>
    </citation>
    <scope>NUCLEOTIDE SEQUENCE [LARGE SCALE GENOMIC DNA]</scope>
</reference>
<dbReference type="GO" id="GO:0006869">
    <property type="term" value="P:lipid transport"/>
    <property type="evidence" value="ECO:0007669"/>
    <property type="project" value="UniProtKB-KW"/>
</dbReference>
<dbReference type="GO" id="GO:0061709">
    <property type="term" value="P:reticulophagy"/>
    <property type="evidence" value="ECO:0007669"/>
    <property type="project" value="TreeGrafter"/>
</dbReference>
<dbReference type="GO" id="GO:0032266">
    <property type="term" value="F:phosphatidylinositol-3-phosphate binding"/>
    <property type="evidence" value="ECO:0007669"/>
    <property type="project" value="TreeGrafter"/>
</dbReference>
<dbReference type="EMBL" id="UZAJ01000467">
    <property type="protein sequence ID" value="VDO28202.1"/>
    <property type="molecule type" value="Genomic_DNA"/>
</dbReference>
<dbReference type="GO" id="GO:0000422">
    <property type="term" value="P:autophagy of mitochondrion"/>
    <property type="evidence" value="ECO:0007669"/>
    <property type="project" value="TreeGrafter"/>
</dbReference>
<comment type="subcellular location">
    <subcellularLocation>
        <location evidence="1">Endoplasmic reticulum membrane</location>
        <topology evidence="1">Peripheral membrane protein</topology>
    </subcellularLocation>
    <subcellularLocation>
        <location evidence="2">Preautophagosomal structure membrane</location>
        <topology evidence="2">Peripheral membrane protein</topology>
    </subcellularLocation>
</comment>
<evidence type="ECO:0000256" key="5">
    <source>
        <dbReference type="ARBA" id="ARBA00022448"/>
    </source>
</evidence>
<keyword evidence="5" id="KW-0813">Transport</keyword>
<evidence type="ECO:0000256" key="3">
    <source>
        <dbReference type="ARBA" id="ARBA00009714"/>
    </source>
</evidence>
<dbReference type="WBParaSite" id="OFLC_0000108801-mRNA-1">
    <property type="protein sequence ID" value="OFLC_0000108801-mRNA-1"/>
    <property type="gene ID" value="OFLC_0000108801"/>
</dbReference>
<evidence type="ECO:0000313" key="14">
    <source>
        <dbReference type="WBParaSite" id="OFLC_0000108801-mRNA-1"/>
    </source>
</evidence>
<evidence type="ECO:0000256" key="10">
    <source>
        <dbReference type="ARBA" id="ARBA00024479"/>
    </source>
</evidence>
<keyword evidence="9" id="KW-0472">Membrane</keyword>